<dbReference type="InterPro" id="IPR000792">
    <property type="entry name" value="Tscrpt_reg_LuxR_C"/>
</dbReference>
<comment type="caution">
    <text evidence="5">The sequence shown here is derived from an EMBL/GenBank/DDBJ whole genome shotgun (WGS) entry which is preliminary data.</text>
</comment>
<dbReference type="GO" id="GO:0003677">
    <property type="term" value="F:DNA binding"/>
    <property type="evidence" value="ECO:0007669"/>
    <property type="project" value="UniProtKB-KW"/>
</dbReference>
<evidence type="ECO:0000256" key="3">
    <source>
        <dbReference type="ARBA" id="ARBA00023163"/>
    </source>
</evidence>
<evidence type="ECO:0000313" key="5">
    <source>
        <dbReference type="EMBL" id="MBB6520222.1"/>
    </source>
</evidence>
<dbReference type="PANTHER" id="PTHR44688:SF16">
    <property type="entry name" value="DNA-BINDING TRANSCRIPTIONAL ACTIVATOR DEVR_DOSR"/>
    <property type="match status" value="1"/>
</dbReference>
<proteinExistence type="predicted"/>
<dbReference type="SMART" id="SM00421">
    <property type="entry name" value="HTH_LUXR"/>
    <property type="match status" value="1"/>
</dbReference>
<dbReference type="Gene3D" id="1.10.10.10">
    <property type="entry name" value="Winged helix-like DNA-binding domain superfamily/Winged helix DNA-binding domain"/>
    <property type="match status" value="1"/>
</dbReference>
<accession>A0A7X0JQA7</accession>
<dbReference type="AlphaFoldDB" id="A0A7X0JQA7"/>
<dbReference type="EMBL" id="JACHHT010000001">
    <property type="protein sequence ID" value="MBB6520222.1"/>
    <property type="molecule type" value="Genomic_DNA"/>
</dbReference>
<dbReference type="InterPro" id="IPR016032">
    <property type="entry name" value="Sig_transdc_resp-reg_C-effctor"/>
</dbReference>
<dbReference type="GO" id="GO:0006355">
    <property type="term" value="P:regulation of DNA-templated transcription"/>
    <property type="evidence" value="ECO:0007669"/>
    <property type="project" value="InterPro"/>
</dbReference>
<dbReference type="SUPFAM" id="SSF46894">
    <property type="entry name" value="C-terminal effector domain of the bipartite response regulators"/>
    <property type="match status" value="1"/>
</dbReference>
<evidence type="ECO:0000256" key="1">
    <source>
        <dbReference type="ARBA" id="ARBA00023015"/>
    </source>
</evidence>
<protein>
    <submittedName>
        <fullName evidence="5">DNA-binding CsgD family transcriptional regulator</fullName>
    </submittedName>
</protein>
<dbReference type="InterPro" id="IPR036388">
    <property type="entry name" value="WH-like_DNA-bd_sf"/>
</dbReference>
<keyword evidence="3" id="KW-0804">Transcription</keyword>
<evidence type="ECO:0000256" key="2">
    <source>
        <dbReference type="ARBA" id="ARBA00023125"/>
    </source>
</evidence>
<dbReference type="RefSeq" id="WP_166851869.1">
    <property type="nucleotide sequence ID" value="NZ_JAAONY010000001.1"/>
</dbReference>
<evidence type="ECO:0000313" key="6">
    <source>
        <dbReference type="Proteomes" id="UP000528457"/>
    </source>
</evidence>
<keyword evidence="1" id="KW-0805">Transcription regulation</keyword>
<dbReference type="InParanoid" id="A0A7X0JQA7"/>
<dbReference type="PANTHER" id="PTHR44688">
    <property type="entry name" value="DNA-BINDING TRANSCRIPTIONAL ACTIVATOR DEVR_DOSR"/>
    <property type="match status" value="1"/>
</dbReference>
<sequence>MNELSPDWERDIKSRFFDRVDTLLEAIGKASFPQVLIHNLSDFLPLDHLSLVHLEERNDVTYGFSASRGVEPMRRELQQLYLSIFYRLDPNREFLDHYLADTEIQIRRLLPEAIEDRDYKNLWCEKMGINDRLSVITRADRGLYCLNLFRTEINFSDQDVKVLELLKPLLSALVLKHSRLSGTLSSFMTREEQINNLADRLAYIDSSLTQREKQVCARLLLGMSTEGIALDLDIKKQSVMTYRRRAYSRLEISSQNELFGLCLTHA</sequence>
<keyword evidence="2 5" id="KW-0238">DNA-binding</keyword>
<gene>
    <name evidence="5" type="ORF">HNR48_000500</name>
</gene>
<name>A0A7X0JQA7_9GAMM</name>
<organism evidence="5 6">
    <name type="scientific">Pseudoteredinibacter isoporae</name>
    <dbReference type="NCBI Taxonomy" id="570281"/>
    <lineage>
        <taxon>Bacteria</taxon>
        <taxon>Pseudomonadati</taxon>
        <taxon>Pseudomonadota</taxon>
        <taxon>Gammaproteobacteria</taxon>
        <taxon>Cellvibrionales</taxon>
        <taxon>Cellvibrionaceae</taxon>
        <taxon>Pseudoteredinibacter</taxon>
    </lineage>
</organism>
<keyword evidence="6" id="KW-1185">Reference proteome</keyword>
<dbReference type="PROSITE" id="PS00622">
    <property type="entry name" value="HTH_LUXR_1"/>
    <property type="match status" value="1"/>
</dbReference>
<dbReference type="Proteomes" id="UP000528457">
    <property type="component" value="Unassembled WGS sequence"/>
</dbReference>
<feature type="domain" description="HTH luxR-type" evidence="4">
    <location>
        <begin position="222"/>
        <end position="249"/>
    </location>
</feature>
<evidence type="ECO:0000259" key="4">
    <source>
        <dbReference type="PROSITE" id="PS00622"/>
    </source>
</evidence>
<reference evidence="5 6" key="1">
    <citation type="submission" date="2020-08" db="EMBL/GenBank/DDBJ databases">
        <title>Genomic Encyclopedia of Type Strains, Phase IV (KMG-IV): sequencing the most valuable type-strain genomes for metagenomic binning, comparative biology and taxonomic classification.</title>
        <authorList>
            <person name="Goeker M."/>
        </authorList>
    </citation>
    <scope>NUCLEOTIDE SEQUENCE [LARGE SCALE GENOMIC DNA]</scope>
    <source>
        <strain evidence="5 6">DSM 22368</strain>
    </source>
</reference>
<dbReference type="Pfam" id="PF00196">
    <property type="entry name" value="GerE"/>
    <property type="match status" value="1"/>
</dbReference>